<evidence type="ECO:0000256" key="1">
    <source>
        <dbReference type="SAM" id="SignalP"/>
    </source>
</evidence>
<dbReference type="SUPFAM" id="SSF53850">
    <property type="entry name" value="Periplasmic binding protein-like II"/>
    <property type="match status" value="1"/>
</dbReference>
<dbReference type="Proteomes" id="UP000830116">
    <property type="component" value="Chromosome"/>
</dbReference>
<dbReference type="Gene3D" id="3.40.190.10">
    <property type="entry name" value="Periplasmic binding protein-like II"/>
    <property type="match status" value="2"/>
</dbReference>
<dbReference type="PANTHER" id="PTHR35936">
    <property type="entry name" value="MEMBRANE-BOUND LYTIC MUREIN TRANSGLYCOSYLASE F"/>
    <property type="match status" value="1"/>
</dbReference>
<feature type="chain" id="PRO_5046328870" evidence="1">
    <location>
        <begin position="24"/>
        <end position="254"/>
    </location>
</feature>
<sequence>MRFFLRFGILSLIACLFALNAHSANDKTLTVITHEAAPWMAEKLPDGGAIFYALKKVLEKKDYNLKVIFAPSWIRAKMDAVKKSEIDAYFPIRTIEHEDVFMFTDVMFESPWSIAERKDHPILFRDLQDLKRYTAGNVQGVELRPGIEDLVKQGLKVETTSSQENNLLKLATGRVDFIFIDKGVYRFTLAMEPSLKQYRDKLQLNAKPIVVEKYKLALKKKNVPKEFVAFFNSTHDEFNKHLEDYYKMLETKKP</sequence>
<protein>
    <submittedName>
        <fullName evidence="2">ABC transporter substrate-binding protein</fullName>
    </submittedName>
</protein>
<accession>A0ABY4CIY7</accession>
<reference evidence="2" key="1">
    <citation type="submission" date="2022-03" db="EMBL/GenBank/DDBJ databases">
        <title>Genome Identification and Characterization of new species Bdellovibrio reynosense LBG001 sp. nov. from a Mexico soil sample.</title>
        <authorList>
            <person name="Camilli A."/>
            <person name="Ajao Y."/>
            <person name="Guo X."/>
        </authorList>
    </citation>
    <scope>NUCLEOTIDE SEQUENCE</scope>
    <source>
        <strain evidence="2">LBG001</strain>
    </source>
</reference>
<feature type="signal peptide" evidence="1">
    <location>
        <begin position="1"/>
        <end position="23"/>
    </location>
</feature>
<gene>
    <name evidence="2" type="ORF">MNR06_04455</name>
</gene>
<dbReference type="RefSeq" id="WP_243539094.1">
    <property type="nucleotide sequence ID" value="NZ_CP093442.1"/>
</dbReference>
<proteinExistence type="predicted"/>
<keyword evidence="1" id="KW-0732">Signal</keyword>
<organism evidence="2 3">
    <name type="scientific">Bdellovibrio reynosensis</name>
    <dbReference type="NCBI Taxonomy" id="2835041"/>
    <lineage>
        <taxon>Bacteria</taxon>
        <taxon>Pseudomonadati</taxon>
        <taxon>Bdellovibrionota</taxon>
        <taxon>Bdellovibrionia</taxon>
        <taxon>Bdellovibrionales</taxon>
        <taxon>Pseudobdellovibrionaceae</taxon>
        <taxon>Bdellovibrio</taxon>
    </lineage>
</organism>
<keyword evidence="3" id="KW-1185">Reference proteome</keyword>
<evidence type="ECO:0000313" key="3">
    <source>
        <dbReference type="Proteomes" id="UP000830116"/>
    </source>
</evidence>
<name>A0ABY4CIY7_9BACT</name>
<evidence type="ECO:0000313" key="2">
    <source>
        <dbReference type="EMBL" id="UOF02200.1"/>
    </source>
</evidence>
<dbReference type="EMBL" id="CP093442">
    <property type="protein sequence ID" value="UOF02200.1"/>
    <property type="molecule type" value="Genomic_DNA"/>
</dbReference>
<dbReference type="PANTHER" id="PTHR35936:SF25">
    <property type="entry name" value="ABC TRANSPORTER SUBSTRATE-BINDING PROTEIN"/>
    <property type="match status" value="1"/>
</dbReference>